<dbReference type="EMBL" id="JAWHTF010000005">
    <property type="protein sequence ID" value="MDU8886393.1"/>
    <property type="molecule type" value="Genomic_DNA"/>
</dbReference>
<keyword evidence="3" id="KW-1185">Reference proteome</keyword>
<keyword evidence="1" id="KW-0472">Membrane</keyword>
<accession>A0ABU3U7K9</accession>
<keyword evidence="1" id="KW-1133">Transmembrane helix</keyword>
<name>A0ABU3U7K9_9FLAO</name>
<reference evidence="2 3" key="1">
    <citation type="submission" date="2023-10" db="EMBL/GenBank/DDBJ databases">
        <title>Marimonas sp. nov. isolated from tidal mud flat.</title>
        <authorList>
            <person name="Jaincy N.J."/>
            <person name="Srinivasan S."/>
            <person name="Lee S.-S."/>
        </authorList>
    </citation>
    <scope>NUCLEOTIDE SEQUENCE [LARGE SCALE GENOMIC DNA]</scope>
    <source>
        <strain evidence="2 3">MJ-SS3</strain>
    </source>
</reference>
<keyword evidence="1" id="KW-0812">Transmembrane</keyword>
<evidence type="ECO:0000313" key="2">
    <source>
        <dbReference type="EMBL" id="MDU8886393.1"/>
    </source>
</evidence>
<comment type="caution">
    <text evidence="2">The sequence shown here is derived from an EMBL/GenBank/DDBJ whole genome shotgun (WGS) entry which is preliminary data.</text>
</comment>
<proteinExistence type="predicted"/>
<feature type="transmembrane region" description="Helical" evidence="1">
    <location>
        <begin position="29"/>
        <end position="50"/>
    </location>
</feature>
<evidence type="ECO:0000256" key="1">
    <source>
        <dbReference type="SAM" id="Phobius"/>
    </source>
</evidence>
<evidence type="ECO:0000313" key="3">
    <source>
        <dbReference type="Proteomes" id="UP001268651"/>
    </source>
</evidence>
<dbReference type="RefSeq" id="WP_316662415.1">
    <property type="nucleotide sequence ID" value="NZ_JAWHTF010000005.1"/>
</dbReference>
<organism evidence="2 3">
    <name type="scientific">Gilvirhabdus luticola</name>
    <dbReference type="NCBI Taxonomy" id="3079858"/>
    <lineage>
        <taxon>Bacteria</taxon>
        <taxon>Pseudomonadati</taxon>
        <taxon>Bacteroidota</taxon>
        <taxon>Flavobacteriia</taxon>
        <taxon>Flavobacteriales</taxon>
        <taxon>Flavobacteriaceae</taxon>
        <taxon>Gilvirhabdus</taxon>
    </lineage>
</organism>
<protein>
    <submittedName>
        <fullName evidence="2">Uncharacterized protein</fullName>
    </submittedName>
</protein>
<dbReference type="Proteomes" id="UP001268651">
    <property type="component" value="Unassembled WGS sequence"/>
</dbReference>
<sequence length="61" mass="7156">MKKIILINAIVWAALLLVGSYLFKDHENWNYFFMIIILGFITINSVLAVHNRKENKKCFKA</sequence>
<gene>
    <name evidence="2" type="ORF">RXV94_09500</name>
</gene>
<feature type="transmembrane region" description="Helical" evidence="1">
    <location>
        <begin position="5"/>
        <end position="23"/>
    </location>
</feature>